<keyword evidence="4" id="KW-1185">Reference proteome</keyword>
<dbReference type="EMBL" id="ML975153">
    <property type="protein sequence ID" value="KAF1814309.1"/>
    <property type="molecule type" value="Genomic_DNA"/>
</dbReference>
<feature type="region of interest" description="Disordered" evidence="1">
    <location>
        <begin position="358"/>
        <end position="432"/>
    </location>
</feature>
<proteinExistence type="predicted"/>
<organism evidence="3">
    <name type="scientific">Eremomyces bilateralis CBS 781.70</name>
    <dbReference type="NCBI Taxonomy" id="1392243"/>
    <lineage>
        <taxon>Eukaryota</taxon>
        <taxon>Fungi</taxon>
        <taxon>Dikarya</taxon>
        <taxon>Ascomycota</taxon>
        <taxon>Pezizomycotina</taxon>
        <taxon>Dothideomycetes</taxon>
        <taxon>Dothideomycetes incertae sedis</taxon>
        <taxon>Eremomycetales</taxon>
        <taxon>Eremomycetaceae</taxon>
        <taxon>Eremomyces</taxon>
    </lineage>
</organism>
<evidence type="ECO:0000313" key="5">
    <source>
        <dbReference type="RefSeq" id="XP_033535940.1"/>
    </source>
</evidence>
<evidence type="ECO:0000256" key="2">
    <source>
        <dbReference type="SAM" id="Phobius"/>
    </source>
</evidence>
<sequence length="432" mass="46626">MSGEFFNSWPLWAKMTFVLGCAIVITFAMGCFKLWHSHRKLKKYVLADEKEATPAMVEAQVSLDTESEVPFGVRALEKGIEVDGVWISRTNTPNSSAPGSPRISFAKGSPVLLPNLDLPSVSSNDFTLLGSKPSSPSSSRAPSYVFERAVGAERLPSNPSSSTLAVNVPGDGGRQYSSRYEPVPTSTASMRDAESSPESGSPTEDDTRDRTSGGSSLGSVEGSTSQEDDATTGKGKVKAQRRPRNERANLDLLHSHRLSHVAETGQLTPRVKRPALGSDLTGVSADGARFQTAEYTMNRRSAPLPPMLQLANRNSLPDHAESPKADRNALSTIPDDTIIPGSGAFQPHRNTLAFLPHAPSESGHPRKVNSGFEVLAPGSKPRMSINVDDARLEDDNYEPKEKRQSKRLQKKRQSPPADGIARVSKFVEGGLI</sequence>
<evidence type="ECO:0000256" key="1">
    <source>
        <dbReference type="SAM" id="MobiDB-lite"/>
    </source>
</evidence>
<gene>
    <name evidence="3 5" type="ORF">P152DRAFT_266990</name>
</gene>
<dbReference type="OrthoDB" id="5426165at2759"/>
<keyword evidence="2" id="KW-0812">Transmembrane</keyword>
<feature type="compositionally biased region" description="Basic residues" evidence="1">
    <location>
        <begin position="403"/>
        <end position="413"/>
    </location>
</feature>
<accession>A0A6G1G8X3</accession>
<name>A0A6G1G8X3_9PEZI</name>
<dbReference type="GeneID" id="54415407"/>
<feature type="compositionally biased region" description="Basic and acidic residues" evidence="1">
    <location>
        <begin position="388"/>
        <end position="402"/>
    </location>
</feature>
<dbReference type="PANTHER" id="PTHR40623">
    <property type="entry name" value="INTEGRAL MEMBRANE PROTEIN"/>
    <property type="match status" value="1"/>
</dbReference>
<reference evidence="5" key="2">
    <citation type="submission" date="2020-04" db="EMBL/GenBank/DDBJ databases">
        <authorList>
            <consortium name="NCBI Genome Project"/>
        </authorList>
    </citation>
    <scope>NUCLEOTIDE SEQUENCE</scope>
    <source>
        <strain evidence="5">CBS 781.70</strain>
    </source>
</reference>
<dbReference type="PANTHER" id="PTHR40623:SF2">
    <property type="entry name" value="INTEGRAL MEMBRANE PROTEIN"/>
    <property type="match status" value="1"/>
</dbReference>
<keyword evidence="2" id="KW-1133">Transmembrane helix</keyword>
<dbReference type="RefSeq" id="XP_033535940.1">
    <property type="nucleotide sequence ID" value="XM_033674837.1"/>
</dbReference>
<feature type="compositionally biased region" description="Low complexity" evidence="1">
    <location>
        <begin position="212"/>
        <end position="225"/>
    </location>
</feature>
<evidence type="ECO:0000313" key="4">
    <source>
        <dbReference type="Proteomes" id="UP000504638"/>
    </source>
</evidence>
<dbReference type="AlphaFoldDB" id="A0A6G1G8X3"/>
<keyword evidence="2" id="KW-0472">Membrane</keyword>
<reference evidence="5" key="3">
    <citation type="submission" date="2025-04" db="UniProtKB">
        <authorList>
            <consortium name="RefSeq"/>
        </authorList>
    </citation>
    <scope>IDENTIFICATION</scope>
    <source>
        <strain evidence="5">CBS 781.70</strain>
    </source>
</reference>
<feature type="transmembrane region" description="Helical" evidence="2">
    <location>
        <begin position="12"/>
        <end position="35"/>
    </location>
</feature>
<protein>
    <submittedName>
        <fullName evidence="3 5">Uncharacterized protein</fullName>
    </submittedName>
</protein>
<feature type="region of interest" description="Disordered" evidence="1">
    <location>
        <begin position="154"/>
        <end position="279"/>
    </location>
</feature>
<dbReference type="Proteomes" id="UP000504638">
    <property type="component" value="Unplaced"/>
</dbReference>
<evidence type="ECO:0000313" key="3">
    <source>
        <dbReference type="EMBL" id="KAF1814309.1"/>
    </source>
</evidence>
<reference evidence="3 5" key="1">
    <citation type="submission" date="2020-01" db="EMBL/GenBank/DDBJ databases">
        <authorList>
            <consortium name="DOE Joint Genome Institute"/>
            <person name="Haridas S."/>
            <person name="Albert R."/>
            <person name="Binder M."/>
            <person name="Bloem J."/>
            <person name="Labutti K."/>
            <person name="Salamov A."/>
            <person name="Andreopoulos B."/>
            <person name="Baker S.E."/>
            <person name="Barry K."/>
            <person name="Bills G."/>
            <person name="Bluhm B.H."/>
            <person name="Cannon C."/>
            <person name="Castanera R."/>
            <person name="Culley D.E."/>
            <person name="Daum C."/>
            <person name="Ezra D."/>
            <person name="Gonzalez J.B."/>
            <person name="Henrissat B."/>
            <person name="Kuo A."/>
            <person name="Liang C."/>
            <person name="Lipzen A."/>
            <person name="Lutzoni F."/>
            <person name="Magnuson J."/>
            <person name="Mondo S."/>
            <person name="Nolan M."/>
            <person name="Ohm R."/>
            <person name="Pangilinan J."/>
            <person name="Park H.-J."/>
            <person name="Ramirez L."/>
            <person name="Alfaro M."/>
            <person name="Sun H."/>
            <person name="Tritt A."/>
            <person name="Yoshinaga Y."/>
            <person name="Zwiers L.-H."/>
            <person name="Turgeon B.G."/>
            <person name="Goodwin S.B."/>
            <person name="Spatafora J.W."/>
            <person name="Crous P.W."/>
            <person name="Grigoriev I.V."/>
        </authorList>
    </citation>
    <scope>NUCLEOTIDE SEQUENCE</scope>
    <source>
        <strain evidence="3 5">CBS 781.70</strain>
    </source>
</reference>